<keyword evidence="3" id="KW-1185">Reference proteome</keyword>
<sequence>MFIPSKHLSPVTGLVLLAALPATAVHGQDNPVNRQVGSLTCSYDESREASDERSSPVICDYRPVSGPTARYEGFVSSQAGEAATDLQNALLWTVFASDGEVDIGDLSGRYTGVIDSQAQGENDVPVSLTGGNEIELKPMSEDAHEGSGPAILELEIYIKAVKA</sequence>
<dbReference type="Proteomes" id="UP001196509">
    <property type="component" value="Unassembled WGS sequence"/>
</dbReference>
<comment type="caution">
    <text evidence="2">The sequence shown here is derived from an EMBL/GenBank/DDBJ whole genome shotgun (WGS) entry which is preliminary data.</text>
</comment>
<dbReference type="RefSeq" id="WP_220227061.1">
    <property type="nucleotide sequence ID" value="NZ_JAICBX010000001.1"/>
</dbReference>
<dbReference type="AlphaFoldDB" id="A0AAE2ZKL2"/>
<proteinExistence type="predicted"/>
<feature type="signal peptide" evidence="1">
    <location>
        <begin position="1"/>
        <end position="24"/>
    </location>
</feature>
<evidence type="ECO:0000256" key="1">
    <source>
        <dbReference type="SAM" id="SignalP"/>
    </source>
</evidence>
<evidence type="ECO:0000313" key="3">
    <source>
        <dbReference type="Proteomes" id="UP001196509"/>
    </source>
</evidence>
<gene>
    <name evidence="2" type="ORF">K1W69_04150</name>
</gene>
<dbReference type="InterPro" id="IPR009333">
    <property type="entry name" value="DUF992"/>
</dbReference>
<reference evidence="2" key="1">
    <citation type="submission" date="2021-08" db="EMBL/GenBank/DDBJ databases">
        <title>Hoeflea bacterium WL0058 sp. nov., isolated from the sediment.</title>
        <authorList>
            <person name="Wang L."/>
            <person name="Zhang D."/>
        </authorList>
    </citation>
    <scope>NUCLEOTIDE SEQUENCE</scope>
    <source>
        <strain evidence="2">WL0058</strain>
    </source>
</reference>
<protein>
    <submittedName>
        <fullName evidence="2">DUF992 domain-containing protein</fullName>
    </submittedName>
</protein>
<name>A0AAE2ZKL2_9HYPH</name>
<accession>A0AAE2ZKL2</accession>
<dbReference type="EMBL" id="JAICBX010000001">
    <property type="protein sequence ID" value="MBW8636372.1"/>
    <property type="molecule type" value="Genomic_DNA"/>
</dbReference>
<evidence type="ECO:0000313" key="2">
    <source>
        <dbReference type="EMBL" id="MBW8636372.1"/>
    </source>
</evidence>
<organism evidence="2 3">
    <name type="scientific">Flavimaribacter sediminis</name>
    <dbReference type="NCBI Taxonomy" id="2865987"/>
    <lineage>
        <taxon>Bacteria</taxon>
        <taxon>Pseudomonadati</taxon>
        <taxon>Pseudomonadota</taxon>
        <taxon>Alphaproteobacteria</taxon>
        <taxon>Hyphomicrobiales</taxon>
        <taxon>Rhizobiaceae</taxon>
        <taxon>Flavimaribacter</taxon>
    </lineage>
</organism>
<dbReference type="Pfam" id="PF06186">
    <property type="entry name" value="DUF992"/>
    <property type="match status" value="1"/>
</dbReference>
<feature type="chain" id="PRO_5042152835" evidence="1">
    <location>
        <begin position="25"/>
        <end position="163"/>
    </location>
</feature>
<keyword evidence="1" id="KW-0732">Signal</keyword>